<evidence type="ECO:0000256" key="2">
    <source>
        <dbReference type="ARBA" id="ARBA00023015"/>
    </source>
</evidence>
<dbReference type="InterPro" id="IPR001867">
    <property type="entry name" value="OmpR/PhoB-type_DNA-bd"/>
</dbReference>
<dbReference type="CDD" id="cd00383">
    <property type="entry name" value="trans_reg_C"/>
    <property type="match status" value="1"/>
</dbReference>
<reference evidence="7 8" key="1">
    <citation type="submission" date="2021-07" db="EMBL/GenBank/DDBJ databases">
        <title>Paenibacillus radiodurans sp. nov., isolated from the southeastern edge of Tengger Desert.</title>
        <authorList>
            <person name="Zhang G."/>
        </authorList>
    </citation>
    <scope>NUCLEOTIDE SEQUENCE [LARGE SCALE GENOMIC DNA]</scope>
    <source>
        <strain evidence="7 8">CCM 7311</strain>
    </source>
</reference>
<dbReference type="InterPro" id="IPR016032">
    <property type="entry name" value="Sig_transdc_resp-reg_C-effctor"/>
</dbReference>
<evidence type="ECO:0000256" key="5">
    <source>
        <dbReference type="PROSITE-ProRule" id="PRU01091"/>
    </source>
</evidence>
<evidence type="ECO:0000256" key="1">
    <source>
        <dbReference type="ARBA" id="ARBA00022553"/>
    </source>
</evidence>
<dbReference type="PANTHER" id="PTHR48111:SF4">
    <property type="entry name" value="DNA-BINDING DUAL TRANSCRIPTIONAL REGULATOR OMPR"/>
    <property type="match status" value="1"/>
</dbReference>
<dbReference type="SUPFAM" id="SSF46894">
    <property type="entry name" value="C-terminal effector domain of the bipartite response regulators"/>
    <property type="match status" value="1"/>
</dbReference>
<sequence>FDLREVIARIRTVLRRLPQAARPSGDQPASSIRFKNIEIIKEERLVKKDNEVVELTPKEFDLLMTLNNYRGKIFSRPELLDVVWGFDYFGDTRTVDIHIQRLRKKLDINDVILTVFGVGYKFDKQVD</sequence>
<dbReference type="InterPro" id="IPR036388">
    <property type="entry name" value="WH-like_DNA-bd_sf"/>
</dbReference>
<dbReference type="SMART" id="SM00862">
    <property type="entry name" value="Trans_reg_C"/>
    <property type="match status" value="1"/>
</dbReference>
<dbReference type="PANTHER" id="PTHR48111">
    <property type="entry name" value="REGULATOR OF RPOS"/>
    <property type="match status" value="1"/>
</dbReference>
<evidence type="ECO:0000256" key="4">
    <source>
        <dbReference type="ARBA" id="ARBA00023163"/>
    </source>
</evidence>
<comment type="caution">
    <text evidence="7">The sequence shown here is derived from an EMBL/GenBank/DDBJ whole genome shotgun (WGS) entry which is preliminary data.</text>
</comment>
<organism evidence="7 8">
    <name type="scientific">Paenibacillus sepulcri</name>
    <dbReference type="NCBI Taxonomy" id="359917"/>
    <lineage>
        <taxon>Bacteria</taxon>
        <taxon>Bacillati</taxon>
        <taxon>Bacillota</taxon>
        <taxon>Bacilli</taxon>
        <taxon>Bacillales</taxon>
        <taxon>Paenibacillaceae</taxon>
        <taxon>Paenibacillus</taxon>
    </lineage>
</organism>
<dbReference type="Proteomes" id="UP001519887">
    <property type="component" value="Unassembled WGS sequence"/>
</dbReference>
<evidence type="ECO:0000313" key="7">
    <source>
        <dbReference type="EMBL" id="MBW7458660.1"/>
    </source>
</evidence>
<proteinExistence type="predicted"/>
<dbReference type="EMBL" id="JAHZIK010001290">
    <property type="protein sequence ID" value="MBW7458660.1"/>
    <property type="molecule type" value="Genomic_DNA"/>
</dbReference>
<dbReference type="Pfam" id="PF00486">
    <property type="entry name" value="Trans_reg_C"/>
    <property type="match status" value="1"/>
</dbReference>
<feature type="DNA-binding region" description="OmpR/PhoB-type" evidence="5">
    <location>
        <begin position="29"/>
        <end position="124"/>
    </location>
</feature>
<protein>
    <submittedName>
        <fullName evidence="7">Response regulator transcription factor</fullName>
    </submittedName>
</protein>
<keyword evidence="1" id="KW-0597">Phosphoprotein</keyword>
<accession>A0ABS7CD74</accession>
<name>A0ABS7CD74_9BACL</name>
<dbReference type="Gene3D" id="1.10.10.10">
    <property type="entry name" value="Winged helix-like DNA-binding domain superfamily/Winged helix DNA-binding domain"/>
    <property type="match status" value="1"/>
</dbReference>
<feature type="domain" description="OmpR/PhoB-type" evidence="6">
    <location>
        <begin position="29"/>
        <end position="124"/>
    </location>
</feature>
<feature type="non-terminal residue" evidence="7">
    <location>
        <position position="1"/>
    </location>
</feature>
<evidence type="ECO:0000256" key="3">
    <source>
        <dbReference type="ARBA" id="ARBA00023125"/>
    </source>
</evidence>
<keyword evidence="3 5" id="KW-0238">DNA-binding</keyword>
<keyword evidence="8" id="KW-1185">Reference proteome</keyword>
<evidence type="ECO:0000259" key="6">
    <source>
        <dbReference type="PROSITE" id="PS51755"/>
    </source>
</evidence>
<gene>
    <name evidence="7" type="ORF">K0U00_31915</name>
</gene>
<keyword evidence="2" id="KW-0805">Transcription regulation</keyword>
<keyword evidence="4" id="KW-0804">Transcription</keyword>
<dbReference type="InterPro" id="IPR039420">
    <property type="entry name" value="WalR-like"/>
</dbReference>
<evidence type="ECO:0000313" key="8">
    <source>
        <dbReference type="Proteomes" id="UP001519887"/>
    </source>
</evidence>
<dbReference type="PROSITE" id="PS51755">
    <property type="entry name" value="OMPR_PHOB"/>
    <property type="match status" value="1"/>
</dbReference>